<dbReference type="RefSeq" id="WP_235058592.1">
    <property type="nucleotide sequence ID" value="NZ_JAKFHA010000061.1"/>
</dbReference>
<protein>
    <recommendedName>
        <fullName evidence="4">SHOCT domain-containing protein</fullName>
    </recommendedName>
</protein>
<keyword evidence="1" id="KW-1133">Transmembrane helix</keyword>
<reference evidence="2" key="1">
    <citation type="submission" date="2022-01" db="EMBL/GenBank/DDBJ databases">
        <title>Genome-Based Taxonomic Classification of the Phylum Actinobacteria.</title>
        <authorList>
            <person name="Gao Y."/>
        </authorList>
    </citation>
    <scope>NUCLEOTIDE SEQUENCE</scope>
    <source>
        <strain evidence="2">KLBMP 8922</strain>
    </source>
</reference>
<evidence type="ECO:0008006" key="4">
    <source>
        <dbReference type="Google" id="ProtNLM"/>
    </source>
</evidence>
<proteinExistence type="predicted"/>
<evidence type="ECO:0000313" key="2">
    <source>
        <dbReference type="EMBL" id="MCF2533827.1"/>
    </source>
</evidence>
<organism evidence="2 3">
    <name type="scientific">Yinghuangia soli</name>
    <dbReference type="NCBI Taxonomy" id="2908204"/>
    <lineage>
        <taxon>Bacteria</taxon>
        <taxon>Bacillati</taxon>
        <taxon>Actinomycetota</taxon>
        <taxon>Actinomycetes</taxon>
        <taxon>Kitasatosporales</taxon>
        <taxon>Streptomycetaceae</taxon>
        <taxon>Yinghuangia</taxon>
    </lineage>
</organism>
<feature type="transmembrane region" description="Helical" evidence="1">
    <location>
        <begin position="32"/>
        <end position="56"/>
    </location>
</feature>
<name>A0AA41Q9N0_9ACTN</name>
<sequence>MTGFPTTAYTAVSAVPAHRGDNGHMWGDGAGWMWVVGPIAMTVWFALLALLVWWIVTLADHRARSADDRPRKDANRPEDVVAMRFARGEISADEYHDTLAHLGRRRGTGD</sequence>
<keyword evidence="3" id="KW-1185">Reference proteome</keyword>
<evidence type="ECO:0000313" key="3">
    <source>
        <dbReference type="Proteomes" id="UP001165378"/>
    </source>
</evidence>
<keyword evidence="1" id="KW-0812">Transmembrane</keyword>
<evidence type="ECO:0000256" key="1">
    <source>
        <dbReference type="SAM" id="Phobius"/>
    </source>
</evidence>
<dbReference type="EMBL" id="JAKFHA010000061">
    <property type="protein sequence ID" value="MCF2533827.1"/>
    <property type="molecule type" value="Genomic_DNA"/>
</dbReference>
<keyword evidence="1" id="KW-0472">Membrane</keyword>
<dbReference type="AlphaFoldDB" id="A0AA41Q9N0"/>
<gene>
    <name evidence="2" type="ORF">LZ495_42335</name>
</gene>
<dbReference type="Proteomes" id="UP001165378">
    <property type="component" value="Unassembled WGS sequence"/>
</dbReference>
<accession>A0AA41Q9N0</accession>
<comment type="caution">
    <text evidence="2">The sequence shown here is derived from an EMBL/GenBank/DDBJ whole genome shotgun (WGS) entry which is preliminary data.</text>
</comment>